<dbReference type="SMART" id="SM00811">
    <property type="entry name" value="Alpha_kinase"/>
    <property type="match status" value="1"/>
</dbReference>
<feature type="compositionally biased region" description="Polar residues" evidence="6">
    <location>
        <begin position="602"/>
        <end position="611"/>
    </location>
</feature>
<dbReference type="PANTHER" id="PTHR45992">
    <property type="entry name" value="EUKARYOTIC ELONGATION FACTOR 2 KINASE-RELATED"/>
    <property type="match status" value="1"/>
</dbReference>
<dbReference type="EMBL" id="JARJLG010000181">
    <property type="protein sequence ID" value="KAJ7731685.1"/>
    <property type="molecule type" value="Genomic_DNA"/>
</dbReference>
<keyword evidence="4 8" id="KW-0418">Kinase</keyword>
<dbReference type="InterPro" id="IPR004166">
    <property type="entry name" value="a-kinase_dom"/>
</dbReference>
<dbReference type="CDD" id="cd04515">
    <property type="entry name" value="Alpha_kinase"/>
    <property type="match status" value="1"/>
</dbReference>
<dbReference type="SUPFAM" id="SSF56112">
    <property type="entry name" value="Protein kinase-like (PK-like)"/>
    <property type="match status" value="1"/>
</dbReference>
<evidence type="ECO:0000259" key="7">
    <source>
        <dbReference type="PROSITE" id="PS51158"/>
    </source>
</evidence>
<proteinExistence type="predicted"/>
<feature type="domain" description="Alpha-type protein kinase" evidence="7">
    <location>
        <begin position="335"/>
        <end position="590"/>
    </location>
</feature>
<dbReference type="AlphaFoldDB" id="A0AAD7HZ83"/>
<reference evidence="8" key="1">
    <citation type="submission" date="2023-03" db="EMBL/GenBank/DDBJ databases">
        <title>Massive genome expansion in bonnet fungi (Mycena s.s.) driven by repeated elements and novel gene families across ecological guilds.</title>
        <authorList>
            <consortium name="Lawrence Berkeley National Laboratory"/>
            <person name="Harder C.B."/>
            <person name="Miyauchi S."/>
            <person name="Viragh M."/>
            <person name="Kuo A."/>
            <person name="Thoen E."/>
            <person name="Andreopoulos B."/>
            <person name="Lu D."/>
            <person name="Skrede I."/>
            <person name="Drula E."/>
            <person name="Henrissat B."/>
            <person name="Morin E."/>
            <person name="Kohler A."/>
            <person name="Barry K."/>
            <person name="LaButti K."/>
            <person name="Morin E."/>
            <person name="Salamov A."/>
            <person name="Lipzen A."/>
            <person name="Mereny Z."/>
            <person name="Hegedus B."/>
            <person name="Baldrian P."/>
            <person name="Stursova M."/>
            <person name="Weitz H."/>
            <person name="Taylor A."/>
            <person name="Grigoriev I.V."/>
            <person name="Nagy L.G."/>
            <person name="Martin F."/>
            <person name="Kauserud H."/>
        </authorList>
    </citation>
    <scope>NUCLEOTIDE SEQUENCE</scope>
    <source>
        <strain evidence="8">CBHHK188m</strain>
    </source>
</reference>
<dbReference type="PANTHER" id="PTHR45992:SF2">
    <property type="entry name" value="EUKARYOTIC ELONGATION FACTOR 2 KINASE"/>
    <property type="match status" value="1"/>
</dbReference>
<dbReference type="Pfam" id="PF02816">
    <property type="entry name" value="Alpha_kinase"/>
    <property type="match status" value="1"/>
</dbReference>
<dbReference type="GO" id="GO:0031037">
    <property type="term" value="P:myosin II filament disassembly"/>
    <property type="evidence" value="ECO:0007669"/>
    <property type="project" value="TreeGrafter"/>
</dbReference>
<dbReference type="GO" id="GO:1903013">
    <property type="term" value="P:response to differentiation-inducing factor 1"/>
    <property type="evidence" value="ECO:0007669"/>
    <property type="project" value="TreeGrafter"/>
</dbReference>
<evidence type="ECO:0000256" key="2">
    <source>
        <dbReference type="ARBA" id="ARBA00022679"/>
    </source>
</evidence>
<feature type="region of interest" description="Disordered" evidence="6">
    <location>
        <begin position="593"/>
        <end position="621"/>
    </location>
</feature>
<name>A0AAD7HZ83_9AGAR</name>
<protein>
    <submittedName>
        <fullName evidence="8">Kinase-like domain-containing protein</fullName>
    </submittedName>
</protein>
<sequence length="621" mass="68590">MSEPAPKECPDCGNYFPLRTENGTCQKCQKLAAFKRGTADYEEHESHAQCEMCGLTRRNNMPLVLEKQTCGTTHCVDEVRKVHGRPGSTQNSTVPETYRKRAARTMNRFKITGAKPGTEMHTAALLHHEQGLGNPNEEHIKLTIVVQRLQSFSAQMPDILNDILQIVNPQIVDNKLGERPVEIKEVSFLFPGNHLPESNSSTGTLANFYAVHSSTKSKAATYIENVPTQFSKLARGGKEKLVCLEFVINVDLYRDRVDREREMSPAVTSSTVRKRTASSASASDVLPKRMRPSVPGGISLLGSRIGSRTGTGALIPMRPQTQSSVSLEKFIILIDPLDLTPELVKRPGEVRALVWDRHFAKGQMKLAHDMVILYEDGLEERVVAKRLYRTSSDDPDSTSNMVSLVENRTMLEAECIRLGIGEKILSEFYSFCRGSKVQVYENIKFSQGFLVTEIPVTVTRPPSVASGLDSFHPVHNGITWLVEGKRASVVISFTSTLDHKARGAEDSQSDTVHAFAHFVFQYSEGSLIFADLQGTPGPVRGNDGLILFDPMTHTLDGGSGLGDFGMEGIESFVNSHECNKFCEQLHLEALELMDKPAEPESTEPSEGGHNTSNDEDDGPEK</sequence>
<evidence type="ECO:0000256" key="6">
    <source>
        <dbReference type="SAM" id="MobiDB-lite"/>
    </source>
</evidence>
<dbReference type="InterPro" id="IPR051852">
    <property type="entry name" value="Alpha-type_PK"/>
</dbReference>
<dbReference type="Gene3D" id="3.20.200.10">
    <property type="entry name" value="MHCK/EF2 kinase"/>
    <property type="match status" value="1"/>
</dbReference>
<feature type="region of interest" description="Disordered" evidence="6">
    <location>
        <begin position="264"/>
        <end position="288"/>
    </location>
</feature>
<keyword evidence="2" id="KW-0808">Transferase</keyword>
<evidence type="ECO:0000313" key="8">
    <source>
        <dbReference type="EMBL" id="KAJ7731685.1"/>
    </source>
</evidence>
<keyword evidence="3" id="KW-0547">Nucleotide-binding</keyword>
<keyword evidence="1" id="KW-0723">Serine/threonine-protein kinase</keyword>
<dbReference type="GO" id="GO:0005524">
    <property type="term" value="F:ATP binding"/>
    <property type="evidence" value="ECO:0007669"/>
    <property type="project" value="UniProtKB-KW"/>
</dbReference>
<dbReference type="GO" id="GO:0004674">
    <property type="term" value="F:protein serine/threonine kinase activity"/>
    <property type="evidence" value="ECO:0007669"/>
    <property type="project" value="UniProtKB-KW"/>
</dbReference>
<feature type="compositionally biased region" description="Polar residues" evidence="6">
    <location>
        <begin position="266"/>
        <end position="282"/>
    </location>
</feature>
<accession>A0AAD7HZ83</accession>
<organism evidence="8 9">
    <name type="scientific">Mycena maculata</name>
    <dbReference type="NCBI Taxonomy" id="230809"/>
    <lineage>
        <taxon>Eukaryota</taxon>
        <taxon>Fungi</taxon>
        <taxon>Dikarya</taxon>
        <taxon>Basidiomycota</taxon>
        <taxon>Agaricomycotina</taxon>
        <taxon>Agaricomycetes</taxon>
        <taxon>Agaricomycetidae</taxon>
        <taxon>Agaricales</taxon>
        <taxon>Marasmiineae</taxon>
        <taxon>Mycenaceae</taxon>
        <taxon>Mycena</taxon>
    </lineage>
</organism>
<keyword evidence="5" id="KW-0067">ATP-binding</keyword>
<dbReference type="PROSITE" id="PS51158">
    <property type="entry name" value="ALPHA_KINASE"/>
    <property type="match status" value="1"/>
</dbReference>
<keyword evidence="9" id="KW-1185">Reference proteome</keyword>
<evidence type="ECO:0000256" key="3">
    <source>
        <dbReference type="ARBA" id="ARBA00022741"/>
    </source>
</evidence>
<dbReference type="Proteomes" id="UP001215280">
    <property type="component" value="Unassembled WGS sequence"/>
</dbReference>
<gene>
    <name evidence="8" type="ORF">DFH07DRAFT_968679</name>
</gene>
<dbReference type="InterPro" id="IPR011009">
    <property type="entry name" value="Kinase-like_dom_sf"/>
</dbReference>
<evidence type="ECO:0000256" key="4">
    <source>
        <dbReference type="ARBA" id="ARBA00022777"/>
    </source>
</evidence>
<evidence type="ECO:0000256" key="1">
    <source>
        <dbReference type="ARBA" id="ARBA00022527"/>
    </source>
</evidence>
<comment type="caution">
    <text evidence="8">The sequence shown here is derived from an EMBL/GenBank/DDBJ whole genome shotgun (WGS) entry which is preliminary data.</text>
</comment>
<evidence type="ECO:0000313" key="9">
    <source>
        <dbReference type="Proteomes" id="UP001215280"/>
    </source>
</evidence>
<evidence type="ECO:0000256" key="5">
    <source>
        <dbReference type="ARBA" id="ARBA00022840"/>
    </source>
</evidence>